<sequence>MTIQAPPPTRGRPRTITRERIAEAGAKMGLPNITFVGVAGALTVSHMALYKHVPNLEELKRIVAAEIFNRWQIPEVGDGRYDGLEDYLIAFTASLRTLVREHPGLAPYLIRRAAATPSMMAKIDAHHGVIGRAFGISKEKARWVLSMVAFHCIAVADTVYSTVDDPNASTPEESANNAEIEADFELGMHTLIAGALLRLKDTPAKPSRAPTGEEI</sequence>
<dbReference type="eggNOG" id="COG1309">
    <property type="taxonomic scope" value="Bacteria"/>
</dbReference>
<dbReference type="OrthoDB" id="329481at2"/>
<dbReference type="InterPro" id="IPR036271">
    <property type="entry name" value="Tet_transcr_reg_TetR-rel_C_sf"/>
</dbReference>
<dbReference type="SUPFAM" id="SSF48498">
    <property type="entry name" value="Tetracyclin repressor-like, C-terminal domain"/>
    <property type="match status" value="1"/>
</dbReference>
<evidence type="ECO:0000313" key="2">
    <source>
        <dbReference type="Proteomes" id="UP000003039"/>
    </source>
</evidence>
<organism evidence="1 2">
    <name type="scientific">Comamonas testosteroni (strain DSM 14576 / KF-1)</name>
    <name type="common">Pseudomonas testosteroni</name>
    <dbReference type="NCBI Taxonomy" id="399795"/>
    <lineage>
        <taxon>Bacteria</taxon>
        <taxon>Pseudomonadati</taxon>
        <taxon>Pseudomonadota</taxon>
        <taxon>Betaproteobacteria</taxon>
        <taxon>Burkholderiales</taxon>
        <taxon>Comamonadaceae</taxon>
        <taxon>Comamonas</taxon>
    </lineage>
</organism>
<reference evidence="1 2" key="1">
    <citation type="journal article" date="2004" name="Appl. Environ. Microbiol.">
        <title>Mineralization of individual congeners of linear alkylbenzenesulfonate by defined pairs of heterotrophic bacteria.</title>
        <authorList>
            <person name="Schleheck D."/>
            <person name="Knepper T.P."/>
            <person name="Fischer K."/>
            <person name="Cook A.M."/>
        </authorList>
    </citation>
    <scope>NUCLEOTIDE SEQUENCE [LARGE SCALE GENOMIC DNA]</scope>
    <source>
        <strain evidence="2">DSM 14576 / KF-1</strain>
    </source>
</reference>
<protein>
    <submittedName>
        <fullName evidence="1">Putative transcriptional regulator, TetR family</fullName>
    </submittedName>
</protein>
<proteinExistence type="predicted"/>
<name>B7WVV3_COMTK</name>
<comment type="caution">
    <text evidence="1">The sequence shown here is derived from an EMBL/GenBank/DDBJ whole genome shotgun (WGS) entry which is preliminary data.</text>
</comment>
<dbReference type="SUPFAM" id="SSF46689">
    <property type="entry name" value="Homeodomain-like"/>
    <property type="match status" value="1"/>
</dbReference>
<dbReference type="Proteomes" id="UP000003039">
    <property type="component" value="Unassembled WGS sequence"/>
</dbReference>
<dbReference type="Gene3D" id="1.10.357.10">
    <property type="entry name" value="Tetracycline Repressor, domain 2"/>
    <property type="match status" value="1"/>
</dbReference>
<dbReference type="EMBL" id="AAUJ02000001">
    <property type="protein sequence ID" value="EED67725.1"/>
    <property type="molecule type" value="Genomic_DNA"/>
</dbReference>
<dbReference type="RefSeq" id="WP_003055558.1">
    <property type="nucleotide sequence ID" value="NZ_AAUJ02000001.1"/>
</dbReference>
<dbReference type="AlphaFoldDB" id="B7WVV3"/>
<accession>B7WVV3</accession>
<gene>
    <name evidence="1" type="ORF">CtesDRAFT_PD2671</name>
</gene>
<dbReference type="InterPro" id="IPR009057">
    <property type="entry name" value="Homeodomain-like_sf"/>
</dbReference>
<evidence type="ECO:0000313" key="1">
    <source>
        <dbReference type="EMBL" id="EED67725.1"/>
    </source>
</evidence>